<accession>A0A381PVV7</accession>
<evidence type="ECO:0000313" key="9">
    <source>
        <dbReference type="EMBL" id="SUZ71196.1"/>
    </source>
</evidence>
<dbReference type="GO" id="GO:0005886">
    <property type="term" value="C:plasma membrane"/>
    <property type="evidence" value="ECO:0007669"/>
    <property type="project" value="TreeGrafter"/>
</dbReference>
<evidence type="ECO:0000256" key="4">
    <source>
        <dbReference type="ARBA" id="ARBA00022989"/>
    </source>
</evidence>
<dbReference type="GO" id="GO:0017004">
    <property type="term" value="P:cytochrome complex assembly"/>
    <property type="evidence" value="ECO:0007669"/>
    <property type="project" value="UniProtKB-KW"/>
</dbReference>
<evidence type="ECO:0000259" key="7">
    <source>
        <dbReference type="Pfam" id="PF01578"/>
    </source>
</evidence>
<evidence type="ECO:0008006" key="10">
    <source>
        <dbReference type="Google" id="ProtNLM"/>
    </source>
</evidence>
<dbReference type="GO" id="GO:0020037">
    <property type="term" value="F:heme binding"/>
    <property type="evidence" value="ECO:0007669"/>
    <property type="project" value="InterPro"/>
</dbReference>
<name>A0A381PVV7_9ZZZZ</name>
<keyword evidence="4 6" id="KW-1133">Transmembrane helix</keyword>
<evidence type="ECO:0000256" key="3">
    <source>
        <dbReference type="ARBA" id="ARBA00022748"/>
    </source>
</evidence>
<feature type="transmembrane region" description="Helical" evidence="6">
    <location>
        <begin position="774"/>
        <end position="795"/>
    </location>
</feature>
<dbReference type="InterPro" id="IPR002541">
    <property type="entry name" value="Cyt_c_assembly"/>
</dbReference>
<evidence type="ECO:0000259" key="8">
    <source>
        <dbReference type="Pfam" id="PF05140"/>
    </source>
</evidence>
<feature type="transmembrane region" description="Helical" evidence="6">
    <location>
        <begin position="742"/>
        <end position="762"/>
    </location>
</feature>
<dbReference type="Pfam" id="PF05140">
    <property type="entry name" value="ResB"/>
    <property type="match status" value="1"/>
</dbReference>
<feature type="transmembrane region" description="Helical" evidence="6">
    <location>
        <begin position="430"/>
        <end position="453"/>
    </location>
</feature>
<sequence length="1043" mass="119685">MILYKMKSKFFQYFFSTRLMIILMILFPFAMALGTFLESWYSTEAARIWIYNAWWFELLMGMLMVCFLGNIAKYNLLAKGKRAVLLMHLSFILILLGAFITRYFGDEGVMPIRENTISNTYLSEKTYLTVLVDGEKEGEPLRKTLNKRLLLSEYTNNNFEIADNFNKEKFLIKYKDFRENVSEGLVLDPEGEIYIKLIDAADGNRHEHYIKEGEVSSIHNILFTLNYQVKGAINISSIKGEYFINSPFEGEYTVMSTQNQGKLTNNLTQILELRSLYQIPGFQFVFPEPPLRGVFDIVDVLESDGAQQDVLIVDIEYKGETKEISLLGGKGFVNNAKLITIEDLDFYLTYGSDEVEIPFYIRLNDFIAEKYPGTENSYSSFMSKVTVESESTFDYDIYMNNILDHKGYRFFQASFDPDEKGTILSVNKDFWGTFITYSGYLLLFFSMSGIFFIGETRFKSLSRQLNKKTLSVLFFITAFSVNAQNDNILDKTEFIDSIILADSYSEDHSKKFGEILIQDSGGRMKPANTFSSELLRKVSRSDNYNGLNSDQVLLSMMDNPSLWFNAPLVYLKPGQKGDTIRNIIGVSKDLKKAPLVSFFDELGNYKLASNLEKAYLSAIPTQIEKDFIQVDRRVNLLYSALEGKIMRIFPVPGDENNKWVSFPEIDEFNFTDADSLYVKNVLPLYFQTLKLSRESNDYVQSEELLESISGFQRRFGEDVIPSLNKIKTEIIYNKVDIFNRLYSYYLLSGLGLLIILIFQIFYNNKLNSLLIKGLKYIIYILFFLNTLGLISRWYISGHAPWSDAYESMIYVAWSVVIFGIIFGRKSNFTLASATFVSSIILSIAHMNWLDPSIANLQPVLDSYWLMIHVSIIVGSYGPFTIGMILGIVALFLTILSNKKNRKKMSIKLEELTIVNELSITIGLTMLTIGNFLGGMWANESWGRYWGWDPKETWALISIMIYAAVLHLRIVPKLEGKWLFNLMSILAFSSIIMTYFGVNFYLTGLHSYASGEKVITPTFVYYSLIFITILALISYFANKKNKVL</sequence>
<proteinExistence type="predicted"/>
<dbReference type="PANTHER" id="PTHR30071">
    <property type="entry name" value="HEME EXPORTER PROTEIN C"/>
    <property type="match status" value="1"/>
</dbReference>
<evidence type="ECO:0000256" key="1">
    <source>
        <dbReference type="ARBA" id="ARBA00004141"/>
    </source>
</evidence>
<comment type="subcellular location">
    <subcellularLocation>
        <location evidence="1">Membrane</location>
        <topology evidence="1">Multi-pass membrane protein</topology>
    </subcellularLocation>
</comment>
<evidence type="ECO:0000256" key="6">
    <source>
        <dbReference type="SAM" id="Phobius"/>
    </source>
</evidence>
<reference evidence="9" key="1">
    <citation type="submission" date="2018-05" db="EMBL/GenBank/DDBJ databases">
        <authorList>
            <person name="Lanie J.A."/>
            <person name="Ng W.-L."/>
            <person name="Kazmierczak K.M."/>
            <person name="Andrzejewski T.M."/>
            <person name="Davidsen T.M."/>
            <person name="Wayne K.J."/>
            <person name="Tettelin H."/>
            <person name="Glass J.I."/>
            <person name="Rusch D."/>
            <person name="Podicherti R."/>
            <person name="Tsui H.-C.T."/>
            <person name="Winkler M.E."/>
        </authorList>
    </citation>
    <scope>NUCLEOTIDE SEQUENCE</scope>
</reference>
<feature type="transmembrane region" description="Helical" evidence="6">
    <location>
        <begin position="977"/>
        <end position="997"/>
    </location>
</feature>
<feature type="transmembrane region" description="Helical" evidence="6">
    <location>
        <begin position="807"/>
        <end position="823"/>
    </location>
</feature>
<protein>
    <recommendedName>
        <fullName evidence="10">Cytochrome c assembly protein domain-containing protein</fullName>
    </recommendedName>
</protein>
<keyword evidence="2 6" id="KW-0812">Transmembrane</keyword>
<dbReference type="Pfam" id="PF01578">
    <property type="entry name" value="Cytochrom_C_asm"/>
    <property type="match status" value="1"/>
</dbReference>
<feature type="transmembrane region" description="Helical" evidence="6">
    <location>
        <begin position="84"/>
        <end position="105"/>
    </location>
</feature>
<evidence type="ECO:0000256" key="5">
    <source>
        <dbReference type="ARBA" id="ARBA00023136"/>
    </source>
</evidence>
<feature type="transmembrane region" description="Helical" evidence="6">
    <location>
        <begin position="869"/>
        <end position="892"/>
    </location>
</feature>
<dbReference type="InterPro" id="IPR007816">
    <property type="entry name" value="ResB-like_domain"/>
</dbReference>
<feature type="transmembrane region" description="Helical" evidence="6">
    <location>
        <begin position="53"/>
        <end position="72"/>
    </location>
</feature>
<dbReference type="EMBL" id="UINC01001114">
    <property type="protein sequence ID" value="SUZ71196.1"/>
    <property type="molecule type" value="Genomic_DNA"/>
</dbReference>
<feature type="domain" description="ResB-like" evidence="8">
    <location>
        <begin position="352"/>
        <end position="422"/>
    </location>
</feature>
<feature type="transmembrane region" description="Helical" evidence="6">
    <location>
        <begin position="913"/>
        <end position="932"/>
    </location>
</feature>
<feature type="transmembrane region" description="Helical" evidence="6">
    <location>
        <begin position="1017"/>
        <end position="1036"/>
    </location>
</feature>
<evidence type="ECO:0000256" key="2">
    <source>
        <dbReference type="ARBA" id="ARBA00022692"/>
    </source>
</evidence>
<keyword evidence="3" id="KW-0201">Cytochrome c-type biogenesis</keyword>
<dbReference type="InterPro" id="IPR045062">
    <property type="entry name" value="Cyt_c_biogenesis_CcsA/CcmC"/>
</dbReference>
<feature type="transmembrane region" description="Helical" evidence="6">
    <location>
        <begin position="830"/>
        <end position="849"/>
    </location>
</feature>
<feature type="transmembrane region" description="Helical" evidence="6">
    <location>
        <begin position="21"/>
        <end position="41"/>
    </location>
</feature>
<dbReference type="PANTHER" id="PTHR30071:SF1">
    <property type="entry name" value="CYTOCHROME B_B6 PROTEIN-RELATED"/>
    <property type="match status" value="1"/>
</dbReference>
<feature type="transmembrane region" description="Helical" evidence="6">
    <location>
        <begin position="952"/>
        <end position="970"/>
    </location>
</feature>
<dbReference type="AlphaFoldDB" id="A0A381PVV7"/>
<organism evidence="9">
    <name type="scientific">marine metagenome</name>
    <dbReference type="NCBI Taxonomy" id="408172"/>
    <lineage>
        <taxon>unclassified sequences</taxon>
        <taxon>metagenomes</taxon>
        <taxon>ecological metagenomes</taxon>
    </lineage>
</organism>
<gene>
    <name evidence="9" type="ORF">METZ01_LOCUS24050</name>
</gene>
<keyword evidence="5 6" id="KW-0472">Membrane</keyword>
<feature type="domain" description="Cytochrome c assembly protein" evidence="7">
    <location>
        <begin position="801"/>
        <end position="1005"/>
    </location>
</feature>